<feature type="transmembrane region" description="Helical" evidence="6">
    <location>
        <begin position="62"/>
        <end position="81"/>
    </location>
</feature>
<keyword evidence="6" id="KW-0812">Transmembrane</keyword>
<evidence type="ECO:0000256" key="6">
    <source>
        <dbReference type="SAM" id="Phobius"/>
    </source>
</evidence>
<dbReference type="PANTHER" id="PTHR43304">
    <property type="entry name" value="PHYTOCHROME-LIKE PROTEIN CPH1"/>
    <property type="match status" value="1"/>
</dbReference>
<reference evidence="9 10" key="1">
    <citation type="submission" date="2018-11" db="EMBL/GenBank/DDBJ databases">
        <title>Genomic Encyclopedia of Type Strains, Phase IV (KMG-IV): sequencing the most valuable type-strain genomes for metagenomic binning, comparative biology and taxonomic classification.</title>
        <authorList>
            <person name="Goeker M."/>
        </authorList>
    </citation>
    <scope>NUCLEOTIDE SEQUENCE [LARGE SCALE GENOMIC DNA]</scope>
    <source>
        <strain evidence="9 10">DSM 16974</strain>
    </source>
</reference>
<sequence length="385" mass="42820">MISVNQSEQSDTRRNAPKYRRFSIFFLAIVFAADIVTPLGVAHGILYLLVIALANQTRDRDWVLRIGLWSLLMCSAGLLLADLPDGFPLVAVLANRLLSLIAISVTLTVSLRWLATRDALGDTRRQLEPNQRHLQQAQSTLDMLSHQTGIGYWCYDKASQAFHRSELINPIIGLSPGEPPPADGALSFFPEPGRTQVVAAFDDCVQHGKPYIQQLPLVTRSGQKRLVQTSGRPLFDTQGVQIGVVGTLQDLTGTTQSNNRFAESARALQSQLDALPVTVWSALPDGSIDYFNQALSDFSGVPRESLSAPGEWLTLLHPDDQERCVQTWTQCIQNGKPYDIQFRIRRYDGQYRWHQVQATPARDINGNIIKWYGSAVEIPESAVKV</sequence>
<evidence type="ECO:0000256" key="2">
    <source>
        <dbReference type="ARBA" id="ARBA00012438"/>
    </source>
</evidence>
<keyword evidence="4" id="KW-0808">Transferase</keyword>
<dbReference type="InterPro" id="IPR000014">
    <property type="entry name" value="PAS"/>
</dbReference>
<dbReference type="AlphaFoldDB" id="A0A3N1NXB6"/>
<organism evidence="9 10">
    <name type="scientific">Marinimicrobium koreense</name>
    <dbReference type="NCBI Taxonomy" id="306545"/>
    <lineage>
        <taxon>Bacteria</taxon>
        <taxon>Pseudomonadati</taxon>
        <taxon>Pseudomonadota</taxon>
        <taxon>Gammaproteobacteria</taxon>
        <taxon>Cellvibrionales</taxon>
        <taxon>Cellvibrionaceae</taxon>
        <taxon>Marinimicrobium</taxon>
    </lineage>
</organism>
<evidence type="ECO:0000256" key="4">
    <source>
        <dbReference type="ARBA" id="ARBA00022679"/>
    </source>
</evidence>
<dbReference type="NCBIfam" id="TIGR00229">
    <property type="entry name" value="sensory_box"/>
    <property type="match status" value="1"/>
</dbReference>
<dbReference type="InterPro" id="IPR035965">
    <property type="entry name" value="PAS-like_dom_sf"/>
</dbReference>
<feature type="transmembrane region" description="Helical" evidence="6">
    <location>
        <begin position="24"/>
        <end position="50"/>
    </location>
</feature>
<evidence type="ECO:0000313" key="9">
    <source>
        <dbReference type="EMBL" id="ROQ19938.1"/>
    </source>
</evidence>
<dbReference type="SMART" id="SM00091">
    <property type="entry name" value="PAS"/>
    <property type="match status" value="1"/>
</dbReference>
<comment type="caution">
    <text evidence="9">The sequence shown here is derived from an EMBL/GenBank/DDBJ whole genome shotgun (WGS) entry which is preliminary data.</text>
</comment>
<feature type="domain" description="PAC" evidence="8">
    <location>
        <begin position="211"/>
        <end position="263"/>
    </location>
</feature>
<evidence type="ECO:0000256" key="1">
    <source>
        <dbReference type="ARBA" id="ARBA00000085"/>
    </source>
</evidence>
<evidence type="ECO:0000313" key="10">
    <source>
        <dbReference type="Proteomes" id="UP000273643"/>
    </source>
</evidence>
<feature type="transmembrane region" description="Helical" evidence="6">
    <location>
        <begin position="93"/>
        <end position="115"/>
    </location>
</feature>
<dbReference type="CDD" id="cd00130">
    <property type="entry name" value="PAS"/>
    <property type="match status" value="1"/>
</dbReference>
<dbReference type="RefSeq" id="WP_123637207.1">
    <property type="nucleotide sequence ID" value="NZ_RJUK01000001.1"/>
</dbReference>
<feature type="domain" description="PAC" evidence="8">
    <location>
        <begin position="338"/>
        <end position="385"/>
    </location>
</feature>
<keyword evidence="10" id="KW-1185">Reference proteome</keyword>
<dbReference type="Proteomes" id="UP000273643">
    <property type="component" value="Unassembled WGS sequence"/>
</dbReference>
<keyword evidence="5" id="KW-0418">Kinase</keyword>
<evidence type="ECO:0000256" key="5">
    <source>
        <dbReference type="ARBA" id="ARBA00022777"/>
    </source>
</evidence>
<gene>
    <name evidence="9" type="ORF">EDC38_0529</name>
</gene>
<keyword evidence="6" id="KW-1133">Transmembrane helix</keyword>
<feature type="domain" description="PAS" evidence="7">
    <location>
        <begin position="264"/>
        <end position="335"/>
    </location>
</feature>
<name>A0A3N1NXB6_9GAMM</name>
<keyword evidence="3" id="KW-0597">Phosphoprotein</keyword>
<dbReference type="InterPro" id="IPR013655">
    <property type="entry name" value="PAS_fold_3"/>
</dbReference>
<accession>A0A3N1NXB6</accession>
<dbReference type="Pfam" id="PF08447">
    <property type="entry name" value="PAS_3"/>
    <property type="match status" value="2"/>
</dbReference>
<dbReference type="PROSITE" id="PS50112">
    <property type="entry name" value="PAS"/>
    <property type="match status" value="1"/>
</dbReference>
<dbReference type="PANTHER" id="PTHR43304:SF1">
    <property type="entry name" value="PAC DOMAIN-CONTAINING PROTEIN"/>
    <property type="match status" value="1"/>
</dbReference>
<evidence type="ECO:0000259" key="8">
    <source>
        <dbReference type="PROSITE" id="PS50113"/>
    </source>
</evidence>
<dbReference type="SMART" id="SM00086">
    <property type="entry name" value="PAC"/>
    <property type="match status" value="2"/>
</dbReference>
<protein>
    <recommendedName>
        <fullName evidence="2">histidine kinase</fullName>
        <ecNumber evidence="2">2.7.13.3</ecNumber>
    </recommendedName>
</protein>
<dbReference type="EC" id="2.7.13.3" evidence="2"/>
<proteinExistence type="predicted"/>
<evidence type="ECO:0000256" key="3">
    <source>
        <dbReference type="ARBA" id="ARBA00022553"/>
    </source>
</evidence>
<dbReference type="EMBL" id="RJUK01000001">
    <property type="protein sequence ID" value="ROQ19938.1"/>
    <property type="molecule type" value="Genomic_DNA"/>
</dbReference>
<dbReference type="PROSITE" id="PS50113">
    <property type="entry name" value="PAC"/>
    <property type="match status" value="2"/>
</dbReference>
<dbReference type="OrthoDB" id="1931120at2"/>
<dbReference type="FunFam" id="3.30.450.20:FF:000099">
    <property type="entry name" value="Sensory box sensor histidine kinase"/>
    <property type="match status" value="1"/>
</dbReference>
<dbReference type="InterPro" id="IPR052162">
    <property type="entry name" value="Sensor_kinase/Photoreceptor"/>
</dbReference>
<keyword evidence="6" id="KW-0472">Membrane</keyword>
<dbReference type="GO" id="GO:0004673">
    <property type="term" value="F:protein histidine kinase activity"/>
    <property type="evidence" value="ECO:0007669"/>
    <property type="project" value="UniProtKB-EC"/>
</dbReference>
<comment type="catalytic activity">
    <reaction evidence="1">
        <text>ATP + protein L-histidine = ADP + protein N-phospho-L-histidine.</text>
        <dbReference type="EC" id="2.7.13.3"/>
    </reaction>
</comment>
<dbReference type="InterPro" id="IPR000700">
    <property type="entry name" value="PAS-assoc_C"/>
</dbReference>
<dbReference type="Gene3D" id="3.30.450.20">
    <property type="entry name" value="PAS domain"/>
    <property type="match status" value="2"/>
</dbReference>
<evidence type="ECO:0000259" key="7">
    <source>
        <dbReference type="PROSITE" id="PS50112"/>
    </source>
</evidence>
<dbReference type="InterPro" id="IPR001610">
    <property type="entry name" value="PAC"/>
</dbReference>
<dbReference type="SUPFAM" id="SSF55785">
    <property type="entry name" value="PYP-like sensor domain (PAS domain)"/>
    <property type="match status" value="2"/>
</dbReference>